<dbReference type="Proteomes" id="UP000298030">
    <property type="component" value="Unassembled WGS sequence"/>
</dbReference>
<evidence type="ECO:0000313" key="1">
    <source>
        <dbReference type="EMBL" id="TEB32458.1"/>
    </source>
</evidence>
<dbReference type="EMBL" id="QPFP01000015">
    <property type="protein sequence ID" value="TEB32458.1"/>
    <property type="molecule type" value="Genomic_DNA"/>
</dbReference>
<evidence type="ECO:0000313" key="2">
    <source>
        <dbReference type="Proteomes" id="UP000298030"/>
    </source>
</evidence>
<name>A0A4Y7TEU3_COPMI</name>
<organism evidence="1 2">
    <name type="scientific">Coprinellus micaceus</name>
    <name type="common">Glistening ink-cap mushroom</name>
    <name type="synonym">Coprinus micaceus</name>
    <dbReference type="NCBI Taxonomy" id="71717"/>
    <lineage>
        <taxon>Eukaryota</taxon>
        <taxon>Fungi</taxon>
        <taxon>Dikarya</taxon>
        <taxon>Basidiomycota</taxon>
        <taxon>Agaricomycotina</taxon>
        <taxon>Agaricomycetes</taxon>
        <taxon>Agaricomycetidae</taxon>
        <taxon>Agaricales</taxon>
        <taxon>Agaricineae</taxon>
        <taxon>Psathyrellaceae</taxon>
        <taxon>Coprinellus</taxon>
    </lineage>
</organism>
<reference evidence="1 2" key="1">
    <citation type="journal article" date="2019" name="Nat. Ecol. Evol.">
        <title>Megaphylogeny resolves global patterns of mushroom evolution.</title>
        <authorList>
            <person name="Varga T."/>
            <person name="Krizsan K."/>
            <person name="Foldi C."/>
            <person name="Dima B."/>
            <person name="Sanchez-Garcia M."/>
            <person name="Sanchez-Ramirez S."/>
            <person name="Szollosi G.J."/>
            <person name="Szarkandi J.G."/>
            <person name="Papp V."/>
            <person name="Albert L."/>
            <person name="Andreopoulos W."/>
            <person name="Angelini C."/>
            <person name="Antonin V."/>
            <person name="Barry K.W."/>
            <person name="Bougher N.L."/>
            <person name="Buchanan P."/>
            <person name="Buyck B."/>
            <person name="Bense V."/>
            <person name="Catcheside P."/>
            <person name="Chovatia M."/>
            <person name="Cooper J."/>
            <person name="Damon W."/>
            <person name="Desjardin D."/>
            <person name="Finy P."/>
            <person name="Geml J."/>
            <person name="Haridas S."/>
            <person name="Hughes K."/>
            <person name="Justo A."/>
            <person name="Karasinski D."/>
            <person name="Kautmanova I."/>
            <person name="Kiss B."/>
            <person name="Kocsube S."/>
            <person name="Kotiranta H."/>
            <person name="LaButti K.M."/>
            <person name="Lechner B.E."/>
            <person name="Liimatainen K."/>
            <person name="Lipzen A."/>
            <person name="Lukacs Z."/>
            <person name="Mihaltcheva S."/>
            <person name="Morgado L.N."/>
            <person name="Niskanen T."/>
            <person name="Noordeloos M.E."/>
            <person name="Ohm R.A."/>
            <person name="Ortiz-Santana B."/>
            <person name="Ovrebo C."/>
            <person name="Racz N."/>
            <person name="Riley R."/>
            <person name="Savchenko A."/>
            <person name="Shiryaev A."/>
            <person name="Soop K."/>
            <person name="Spirin V."/>
            <person name="Szebenyi C."/>
            <person name="Tomsovsky M."/>
            <person name="Tulloss R.E."/>
            <person name="Uehling J."/>
            <person name="Grigoriev I.V."/>
            <person name="Vagvolgyi C."/>
            <person name="Papp T."/>
            <person name="Martin F.M."/>
            <person name="Miettinen O."/>
            <person name="Hibbett D.S."/>
            <person name="Nagy L.G."/>
        </authorList>
    </citation>
    <scope>NUCLEOTIDE SEQUENCE [LARGE SCALE GENOMIC DNA]</scope>
    <source>
        <strain evidence="1 2">FP101781</strain>
    </source>
</reference>
<gene>
    <name evidence="1" type="ORF">FA13DRAFT_1839782</name>
</gene>
<comment type="caution">
    <text evidence="1">The sequence shown here is derived from an EMBL/GenBank/DDBJ whole genome shotgun (WGS) entry which is preliminary data.</text>
</comment>
<proteinExistence type="predicted"/>
<protein>
    <submittedName>
        <fullName evidence="1">Uncharacterized protein</fullName>
    </submittedName>
</protein>
<keyword evidence="2" id="KW-1185">Reference proteome</keyword>
<accession>A0A4Y7TEU3</accession>
<dbReference type="AlphaFoldDB" id="A0A4Y7TEU3"/>
<sequence length="351" mass="39477">MFLLTFVPSPGGREITFGNEFVGGEADAWMGNRNLSYTFSLGLGQLVDCLSKVSFIDRYSQLEVLEYAWRPPLLWLPIQRFVPPGTVIDRAREVRVKWIQAKTQPRNYRVFQPRAWPASRVHEQALSCVRSGFTPAQDPQRRRLNLSTARWTWPATRLSKLTIEPPTPQSAAMEVSIGGLRLDLNGKGVHACGMHLIFRASYTQWYQEPVEGDDGDEGDFGGVLDLKNERKVHWVAERSTTSRNVKEGVGAPFLRRSTCQAPVRSGYERMPPKLPLIIKVQMGLLGKKVGKRKDGVAIGGRGWVADKGGLVYFIDYRMIGEGWTEGEFVTWSITQQRGGSPTRSKRPDAIE</sequence>